<accession>A0A7S0YIU9</accession>
<evidence type="ECO:0000313" key="3">
    <source>
        <dbReference type="EMBL" id="CAD8778502.1"/>
    </source>
</evidence>
<feature type="signal peptide" evidence="2">
    <location>
        <begin position="1"/>
        <end position="25"/>
    </location>
</feature>
<dbReference type="InterPro" id="IPR050693">
    <property type="entry name" value="Hsp70_NEF-Inhibitors"/>
</dbReference>
<evidence type="ECO:0000256" key="1">
    <source>
        <dbReference type="SAM" id="MobiDB-lite"/>
    </source>
</evidence>
<dbReference type="SUPFAM" id="SSF48371">
    <property type="entry name" value="ARM repeat"/>
    <property type="match status" value="1"/>
</dbReference>
<proteinExistence type="predicted"/>
<dbReference type="PANTHER" id="PTHR19316:SF18">
    <property type="entry name" value="HSP70-BINDING PROTEIN 1"/>
    <property type="match status" value="1"/>
</dbReference>
<name>A0A7S0YIU9_9CHLO</name>
<evidence type="ECO:0008006" key="4">
    <source>
        <dbReference type="Google" id="ProtNLM"/>
    </source>
</evidence>
<dbReference type="GO" id="GO:0005783">
    <property type="term" value="C:endoplasmic reticulum"/>
    <property type="evidence" value="ECO:0007669"/>
    <property type="project" value="TreeGrafter"/>
</dbReference>
<dbReference type="EMBL" id="HBFM01021085">
    <property type="protein sequence ID" value="CAD8778502.1"/>
    <property type="molecule type" value="Transcribed_RNA"/>
</dbReference>
<dbReference type="InterPro" id="IPR016024">
    <property type="entry name" value="ARM-type_fold"/>
</dbReference>
<dbReference type="AlphaFoldDB" id="A0A7S0YIU9"/>
<gene>
    <name evidence="3" type="ORF">PPAR00522_LOCUS13720</name>
</gene>
<dbReference type="GO" id="GO:0000774">
    <property type="term" value="F:adenyl-nucleotide exchange factor activity"/>
    <property type="evidence" value="ECO:0007669"/>
    <property type="project" value="TreeGrafter"/>
</dbReference>
<feature type="chain" id="PRO_5031504191" description="Nucleotide exchange factor SIL1" evidence="2">
    <location>
        <begin position="26"/>
        <end position="474"/>
    </location>
</feature>
<organism evidence="3">
    <name type="scientific">Polytomella parva</name>
    <dbReference type="NCBI Taxonomy" id="51329"/>
    <lineage>
        <taxon>Eukaryota</taxon>
        <taxon>Viridiplantae</taxon>
        <taxon>Chlorophyta</taxon>
        <taxon>core chlorophytes</taxon>
        <taxon>Chlorophyceae</taxon>
        <taxon>CS clade</taxon>
        <taxon>Chlamydomonadales</taxon>
        <taxon>Chlamydomonadaceae</taxon>
        <taxon>Polytomella</taxon>
    </lineage>
</organism>
<evidence type="ECO:0000256" key="2">
    <source>
        <dbReference type="SAM" id="SignalP"/>
    </source>
</evidence>
<reference evidence="3" key="1">
    <citation type="submission" date="2021-01" db="EMBL/GenBank/DDBJ databases">
        <authorList>
            <person name="Corre E."/>
            <person name="Pelletier E."/>
            <person name="Niang G."/>
            <person name="Scheremetjew M."/>
            <person name="Finn R."/>
            <person name="Kale V."/>
            <person name="Holt S."/>
            <person name="Cochrane G."/>
            <person name="Meng A."/>
            <person name="Brown T."/>
            <person name="Cohen L."/>
        </authorList>
    </citation>
    <scope>NUCLEOTIDE SEQUENCE</scope>
    <source>
        <strain evidence="3">SAG 63-3</strain>
    </source>
</reference>
<dbReference type="PANTHER" id="PTHR19316">
    <property type="entry name" value="PROTEIN FOLDING REGULATOR"/>
    <property type="match status" value="1"/>
</dbReference>
<sequence>MNCQRKCFILLLLAYEFTNFQCVIGDFGQFVVKESIESSQNVSRTKKDLQSLLNWAIVNSNLTELSEKAKHKTNVSSLGGDSSFIEDLKLNFNETTNSTKALPSSTSSEGEQGNEVTESVTNPLASDLLDEDPEILIELLQDLEEYVEQIDNANGLNHTGGLAMLSVLLRHESPKVGAAVAAVLRAAAANNAIFQEHVSTSAPEIFRMLLNLSLSGSFHSLFPYASSENFSYPPPSSHQQQIQLRRAAGKAMTALAALTGVSSAGGDDVFAEADGVQILLRILTLPRLRRSNIAVQETSLILSPSSSINEHEIQSSSSKVFDVLDLGKLELKALIFLLDLGFRRSDLVNLKSVNLIKSILYDITPFLLTVLRKSPTDQELLLSGVSGLLDSITESNYKSGSLVDSERIPGLFQALEVMVAELKNTPNDQRPVCTSIDDGHLESSLDFAGKDDRLYESYLENLAISLQQRVLNLS</sequence>
<keyword evidence="2" id="KW-0732">Signal</keyword>
<protein>
    <recommendedName>
        <fullName evidence="4">Nucleotide exchange factor SIL1</fullName>
    </recommendedName>
</protein>
<dbReference type="InterPro" id="IPR011989">
    <property type="entry name" value="ARM-like"/>
</dbReference>
<feature type="region of interest" description="Disordered" evidence="1">
    <location>
        <begin position="97"/>
        <end position="119"/>
    </location>
</feature>
<dbReference type="Gene3D" id="1.25.10.10">
    <property type="entry name" value="Leucine-rich Repeat Variant"/>
    <property type="match status" value="1"/>
</dbReference>